<dbReference type="InterPro" id="IPR003711">
    <property type="entry name" value="CarD-like/TRCF_RID"/>
</dbReference>
<dbReference type="InterPro" id="IPR048792">
    <property type="entry name" value="CarD_C"/>
</dbReference>
<proteinExistence type="predicted"/>
<dbReference type="OrthoDB" id="9786074at2"/>
<dbReference type="Gene3D" id="2.40.10.170">
    <property type="match status" value="1"/>
</dbReference>
<name>A0A8J6TPN6_9FIRM</name>
<feature type="domain" description="CarD-like/TRCF RNAP-interacting" evidence="1">
    <location>
        <begin position="1"/>
        <end position="113"/>
    </location>
</feature>
<dbReference type="EMBL" id="JACRTL010000002">
    <property type="protein sequence ID" value="MBC8610374.1"/>
    <property type="molecule type" value="Genomic_DNA"/>
</dbReference>
<dbReference type="InterPro" id="IPR036101">
    <property type="entry name" value="CarD-like/TRCF_RID_sf"/>
</dbReference>
<comment type="caution">
    <text evidence="2">The sequence shown here is derived from an EMBL/GenBank/DDBJ whole genome shotgun (WGS) entry which is preliminary data.</text>
</comment>
<organism evidence="2 3">
    <name type="scientific">Massiliimalia timonensis</name>
    <dbReference type="NCBI Taxonomy" id="1987501"/>
    <lineage>
        <taxon>Bacteria</taxon>
        <taxon>Bacillati</taxon>
        <taxon>Bacillota</taxon>
        <taxon>Clostridia</taxon>
        <taxon>Eubacteriales</taxon>
        <taxon>Oscillospiraceae</taxon>
        <taxon>Massiliimalia</taxon>
    </lineage>
</organism>
<keyword evidence="3" id="KW-1185">Reference proteome</keyword>
<dbReference type="InterPro" id="IPR052531">
    <property type="entry name" value="CarD-like_regulator"/>
</dbReference>
<evidence type="ECO:0000313" key="2">
    <source>
        <dbReference type="EMBL" id="MBC8610374.1"/>
    </source>
</evidence>
<dbReference type="SMART" id="SM01058">
    <property type="entry name" value="CarD_TRCF"/>
    <property type="match status" value="1"/>
</dbReference>
<reference evidence="2" key="1">
    <citation type="submission" date="2020-08" db="EMBL/GenBank/DDBJ databases">
        <title>Genome public.</title>
        <authorList>
            <person name="Liu C."/>
            <person name="Sun Q."/>
        </authorList>
    </citation>
    <scope>NUCLEOTIDE SEQUENCE</scope>
    <source>
        <strain evidence="2">NSJ-15</strain>
    </source>
</reference>
<gene>
    <name evidence="2" type="ORF">H8702_04455</name>
</gene>
<dbReference type="PANTHER" id="PTHR38447:SF1">
    <property type="entry name" value="RNA POLYMERASE-BINDING TRANSCRIPTION FACTOR CARD"/>
    <property type="match status" value="1"/>
</dbReference>
<dbReference type="Proteomes" id="UP000632659">
    <property type="component" value="Unassembled WGS sequence"/>
</dbReference>
<dbReference type="SUPFAM" id="SSF141259">
    <property type="entry name" value="CarD-like"/>
    <property type="match status" value="1"/>
</dbReference>
<dbReference type="PANTHER" id="PTHR38447">
    <property type="entry name" value="TRANSCRIPTION FACTOR YDEB-RELATED"/>
    <property type="match status" value="1"/>
</dbReference>
<dbReference type="Pfam" id="PF02559">
    <property type="entry name" value="CarD_TRCF_RID"/>
    <property type="match status" value="1"/>
</dbReference>
<protein>
    <submittedName>
        <fullName evidence="2">CarD family transcriptional regulator</fullName>
    </submittedName>
</protein>
<dbReference type="GO" id="GO:0009303">
    <property type="term" value="P:rRNA transcription"/>
    <property type="evidence" value="ECO:0007669"/>
    <property type="project" value="TreeGrafter"/>
</dbReference>
<accession>A0A8J6TPN6</accession>
<evidence type="ECO:0000313" key="3">
    <source>
        <dbReference type="Proteomes" id="UP000632659"/>
    </source>
</evidence>
<dbReference type="RefSeq" id="WP_093989597.1">
    <property type="nucleotide sequence ID" value="NZ_FYDD01000004.1"/>
</dbReference>
<dbReference type="Gene3D" id="1.20.58.1290">
    <property type="entry name" value="CarD-like, C-terminal domain"/>
    <property type="match status" value="1"/>
</dbReference>
<sequence>MYQINDMILYGTEGVCKIDSIVTKELAGEAQEYYVLKPVYSENSTIYVPVHNKNLTKKMHQVLSTQEIYQLIENISDEQPDWIENENERKEKFKEIMSSGKRSWMLQMIKSLYHHQQEQQAKGKHLRSSDEYFFSEAERILYDEFALVLNIKQEQVLPFIMNQIQLSQK</sequence>
<dbReference type="InterPro" id="IPR042215">
    <property type="entry name" value="CarD-like_C"/>
</dbReference>
<dbReference type="AlphaFoldDB" id="A0A8J6TPN6"/>
<dbReference type="Pfam" id="PF21095">
    <property type="entry name" value="CarD_C"/>
    <property type="match status" value="1"/>
</dbReference>
<evidence type="ECO:0000259" key="1">
    <source>
        <dbReference type="SMART" id="SM01058"/>
    </source>
</evidence>